<organism evidence="1 2">
    <name type="scientific">Handelsmanbacteria sp. (strain RIFCSPLOWO2_12_FULL_64_10)</name>
    <dbReference type="NCBI Taxonomy" id="1817868"/>
    <lineage>
        <taxon>Bacteria</taxon>
        <taxon>Candidatus Handelsmaniibacteriota</taxon>
    </lineage>
</organism>
<dbReference type="Proteomes" id="UP000178606">
    <property type="component" value="Unassembled WGS sequence"/>
</dbReference>
<sequence length="306" mass="35515">MAHRPRFTFRTHGGECAGQQWVYDGEEPIARFERRVIEQPEQELRYFDGNLRPVNLRDLKLSPGGRPLIAGVQLFWVFQHGVCNWGYDIHFGGHYARDELYGPICERFRILLCPDGKAKEMLEVARPVPEVEYKGFRELPVYERETSFEKGLRLNEPSRGDTDPWPWHPDGEGLSWDRAFGRSDNFSLKVQKETPGPSEWFYDREGDGAWTEPWRPTVGFRVTGYIRTGNVKGRGSCIAVRWGVYNYPERYPYICSEKLSGTNDWTRVSVEIQGRHPPDCSGIHIILRQDGSGTTWFDDLRVERLQ</sequence>
<name>A0A1F6CPW4_HANXR</name>
<dbReference type="EMBL" id="MFKF01000194">
    <property type="protein sequence ID" value="OGG51140.1"/>
    <property type="molecule type" value="Genomic_DNA"/>
</dbReference>
<comment type="caution">
    <text evidence="1">The sequence shown here is derived from an EMBL/GenBank/DDBJ whole genome shotgun (WGS) entry which is preliminary data.</text>
</comment>
<reference evidence="1 2" key="1">
    <citation type="journal article" date="2016" name="Nat. Commun.">
        <title>Thousands of microbial genomes shed light on interconnected biogeochemical processes in an aquifer system.</title>
        <authorList>
            <person name="Anantharaman K."/>
            <person name="Brown C.T."/>
            <person name="Hug L.A."/>
            <person name="Sharon I."/>
            <person name="Castelle C.J."/>
            <person name="Probst A.J."/>
            <person name="Thomas B.C."/>
            <person name="Singh A."/>
            <person name="Wilkins M.J."/>
            <person name="Karaoz U."/>
            <person name="Brodie E.L."/>
            <person name="Williams K.H."/>
            <person name="Hubbard S.S."/>
            <person name="Banfield J.F."/>
        </authorList>
    </citation>
    <scope>NUCLEOTIDE SEQUENCE [LARGE SCALE GENOMIC DNA]</scope>
    <source>
        <strain evidence="2">RIFCSPLOWO2_12_FULL_64_10</strain>
    </source>
</reference>
<dbReference type="AlphaFoldDB" id="A0A1F6CPW4"/>
<proteinExistence type="predicted"/>
<evidence type="ECO:0000313" key="2">
    <source>
        <dbReference type="Proteomes" id="UP000178606"/>
    </source>
</evidence>
<dbReference type="Gene3D" id="2.60.120.260">
    <property type="entry name" value="Galactose-binding domain-like"/>
    <property type="match status" value="1"/>
</dbReference>
<protein>
    <submittedName>
        <fullName evidence="1">Uncharacterized protein</fullName>
    </submittedName>
</protein>
<accession>A0A1F6CPW4</accession>
<gene>
    <name evidence="1" type="ORF">A3F84_14445</name>
</gene>
<evidence type="ECO:0000313" key="1">
    <source>
        <dbReference type="EMBL" id="OGG51140.1"/>
    </source>
</evidence>